<comment type="caution">
    <text evidence="3">The sequence shown here is derived from an EMBL/GenBank/DDBJ whole genome shotgun (WGS) entry which is preliminary data.</text>
</comment>
<dbReference type="Proteomes" id="UP000327157">
    <property type="component" value="Chromosome 16"/>
</dbReference>
<keyword evidence="1" id="KW-0285">Flavoprotein</keyword>
<sequence length="239" mass="26861">MFGCGEEQSFLKSSTGVSQIGWPGRGDPEASTTSRIMEKVLILHFPPTDVRPTKTRSTCAKVSYIHILSKLSAQSLSRTSHSQLENLSFKFCMSDGLEGLNHEPFQERQLLMGHECVSIKESDDFVSVTASFIKDGKPMERNIRCNIVVGTDGAGSTVRKLAGGVLVAHDLEQGEFVLQIPFYPPQQNLEDFSRQVFSLRISNLMEIVLLDLMTDTKFRAFFYFYGHWCPGRITLTLRK</sequence>
<evidence type="ECO:0000313" key="4">
    <source>
        <dbReference type="Proteomes" id="UP000327157"/>
    </source>
</evidence>
<dbReference type="PANTHER" id="PTHR43004:SF6">
    <property type="entry name" value="FAD_NAD(P)-BINDING OXIDOREDUCTASE FAMILY PROTEIN"/>
    <property type="match status" value="1"/>
</dbReference>
<dbReference type="Gene3D" id="3.50.50.60">
    <property type="entry name" value="FAD/NAD(P)-binding domain"/>
    <property type="match status" value="1"/>
</dbReference>
<proteinExistence type="predicted"/>
<dbReference type="Gene3D" id="3.30.70.2450">
    <property type="match status" value="1"/>
</dbReference>
<reference evidence="3 4" key="3">
    <citation type="submission" date="2019-11" db="EMBL/GenBank/DDBJ databases">
        <title>A de novo genome assembly of a pear dwarfing rootstock.</title>
        <authorList>
            <person name="Wang F."/>
            <person name="Wang J."/>
            <person name="Li S."/>
            <person name="Zhang Y."/>
            <person name="Fang M."/>
            <person name="Ma L."/>
            <person name="Zhao Y."/>
            <person name="Jiang S."/>
        </authorList>
    </citation>
    <scope>NUCLEOTIDE SEQUENCE [LARGE SCALE GENOMIC DNA]</scope>
    <source>
        <strain evidence="3">S2</strain>
        <tissue evidence="3">Leaf</tissue>
    </source>
</reference>
<dbReference type="EMBL" id="SMOL01000160">
    <property type="protein sequence ID" value="KAB2624881.1"/>
    <property type="molecule type" value="Genomic_DNA"/>
</dbReference>
<organism evidence="3 4">
    <name type="scientific">Pyrus ussuriensis x Pyrus communis</name>
    <dbReference type="NCBI Taxonomy" id="2448454"/>
    <lineage>
        <taxon>Eukaryota</taxon>
        <taxon>Viridiplantae</taxon>
        <taxon>Streptophyta</taxon>
        <taxon>Embryophyta</taxon>
        <taxon>Tracheophyta</taxon>
        <taxon>Spermatophyta</taxon>
        <taxon>Magnoliopsida</taxon>
        <taxon>eudicotyledons</taxon>
        <taxon>Gunneridae</taxon>
        <taxon>Pentapetalae</taxon>
        <taxon>rosids</taxon>
        <taxon>fabids</taxon>
        <taxon>Rosales</taxon>
        <taxon>Rosaceae</taxon>
        <taxon>Amygdaloideae</taxon>
        <taxon>Maleae</taxon>
        <taxon>Pyrus</taxon>
    </lineage>
</organism>
<evidence type="ECO:0000256" key="2">
    <source>
        <dbReference type="ARBA" id="ARBA00022827"/>
    </source>
</evidence>
<dbReference type="PANTHER" id="PTHR43004">
    <property type="entry name" value="TRK SYSTEM POTASSIUM UPTAKE PROTEIN"/>
    <property type="match status" value="1"/>
</dbReference>
<protein>
    <submittedName>
        <fullName evidence="3">Uncharacterized protein</fullName>
    </submittedName>
</protein>
<name>A0A5N5HFB1_9ROSA</name>
<reference evidence="3 4" key="1">
    <citation type="submission" date="2019-09" db="EMBL/GenBank/DDBJ databases">
        <authorList>
            <person name="Ou C."/>
        </authorList>
    </citation>
    <scope>NUCLEOTIDE SEQUENCE [LARGE SCALE GENOMIC DNA]</scope>
    <source>
        <strain evidence="3">S2</strain>
        <tissue evidence="3">Leaf</tissue>
    </source>
</reference>
<dbReference type="GO" id="GO:0006744">
    <property type="term" value="P:ubiquinone biosynthetic process"/>
    <property type="evidence" value="ECO:0007669"/>
    <property type="project" value="TreeGrafter"/>
</dbReference>
<dbReference type="GO" id="GO:0005739">
    <property type="term" value="C:mitochondrion"/>
    <property type="evidence" value="ECO:0007669"/>
    <property type="project" value="TreeGrafter"/>
</dbReference>
<keyword evidence="4" id="KW-1185">Reference proteome</keyword>
<evidence type="ECO:0000313" key="3">
    <source>
        <dbReference type="EMBL" id="KAB2624881.1"/>
    </source>
</evidence>
<dbReference type="OrthoDB" id="1716816at2759"/>
<keyword evidence="2" id="KW-0274">FAD</keyword>
<dbReference type="InterPro" id="IPR050641">
    <property type="entry name" value="RIFMO-like"/>
</dbReference>
<dbReference type="InterPro" id="IPR036188">
    <property type="entry name" value="FAD/NAD-bd_sf"/>
</dbReference>
<evidence type="ECO:0000256" key="1">
    <source>
        <dbReference type="ARBA" id="ARBA00022630"/>
    </source>
</evidence>
<dbReference type="GO" id="GO:0004497">
    <property type="term" value="F:monooxygenase activity"/>
    <property type="evidence" value="ECO:0007669"/>
    <property type="project" value="UniProtKB-ARBA"/>
</dbReference>
<reference evidence="4" key="2">
    <citation type="submission" date="2019-10" db="EMBL/GenBank/DDBJ databases">
        <title>A de novo genome assembly of a pear dwarfing rootstock.</title>
        <authorList>
            <person name="Wang F."/>
            <person name="Wang J."/>
            <person name="Li S."/>
            <person name="Zhang Y."/>
            <person name="Fang M."/>
            <person name="Ma L."/>
            <person name="Zhao Y."/>
            <person name="Jiang S."/>
        </authorList>
    </citation>
    <scope>NUCLEOTIDE SEQUENCE [LARGE SCALE GENOMIC DNA]</scope>
</reference>
<accession>A0A5N5HFB1</accession>
<dbReference type="SUPFAM" id="SSF51905">
    <property type="entry name" value="FAD/NAD(P)-binding domain"/>
    <property type="match status" value="1"/>
</dbReference>
<dbReference type="AlphaFoldDB" id="A0A5N5HFB1"/>
<gene>
    <name evidence="3" type="ORF">D8674_016541</name>
</gene>